<dbReference type="EMBL" id="CP000874">
    <property type="protein sequence ID" value="ACP21783.1"/>
    <property type="molecule type" value="Genomic_DNA"/>
</dbReference>
<organism evidence="1 2">
    <name type="scientific">Sinorhizobium fredii (strain NBRC 101917 / NGR234)</name>
    <dbReference type="NCBI Taxonomy" id="394"/>
    <lineage>
        <taxon>Bacteria</taxon>
        <taxon>Pseudomonadati</taxon>
        <taxon>Pseudomonadota</taxon>
        <taxon>Alphaproteobacteria</taxon>
        <taxon>Hyphomicrobiales</taxon>
        <taxon>Rhizobiaceae</taxon>
        <taxon>Sinorhizobium/Ensifer group</taxon>
        <taxon>Sinorhizobium</taxon>
    </lineage>
</organism>
<dbReference type="Proteomes" id="UP000001054">
    <property type="component" value="Plasmid pNGR234b"/>
</dbReference>
<protein>
    <submittedName>
        <fullName evidence="1">Uncharacterized protein</fullName>
    </submittedName>
</protein>
<reference evidence="1 2" key="2">
    <citation type="journal article" date="2009" name="Appl. Environ. Microbiol.">
        <title>Rhizobium sp. strain NGR234 possesses a remarkable number of secretion systems.</title>
        <authorList>
            <person name="Schmeisser C."/>
            <person name="Liesegang H."/>
            <person name="Krysciak D."/>
            <person name="Bakkou N."/>
            <person name="Le Quere A."/>
            <person name="Wollherr A."/>
            <person name="Heinemeyer I."/>
            <person name="Morgenstern B."/>
            <person name="Pommerening-Roeser A."/>
            <person name="Flores M."/>
            <person name="Palacios R."/>
            <person name="Brenner S."/>
            <person name="Gottschalk G."/>
            <person name="Schmitz R.A."/>
            <person name="Broughton W.J."/>
            <person name="Perret X."/>
            <person name="Strittmatter A.W."/>
            <person name="Streit W.R."/>
        </authorList>
    </citation>
    <scope>NUCLEOTIDE SEQUENCE [LARGE SCALE GENOMIC DNA]</scope>
    <source>
        <strain evidence="2">NBRC 101917 / NGR234</strain>
    </source>
</reference>
<dbReference type="AlphaFoldDB" id="C3KNX5"/>
<dbReference type="OrthoDB" id="7432864at2"/>
<dbReference type="PATRIC" id="fig|394.7.peg.766"/>
<dbReference type="RefSeq" id="WP_012706382.1">
    <property type="nucleotide sequence ID" value="NC_012586.1"/>
</dbReference>
<dbReference type="KEGG" id="rhi:NGR_b03190"/>
<keyword evidence="1" id="KW-0614">Plasmid</keyword>
<keyword evidence="2" id="KW-1185">Reference proteome</keyword>
<geneLocation type="plasmid" evidence="2">
    <name>sym pNGR234b</name>
</geneLocation>
<dbReference type="HOGENOM" id="CLU_2685310_0_0_5"/>
<accession>C3KNX5</accession>
<evidence type="ECO:0000313" key="2">
    <source>
        <dbReference type="Proteomes" id="UP000001054"/>
    </source>
</evidence>
<reference evidence="2" key="1">
    <citation type="journal article" date="2004" name="J. Bacteriol.">
        <title>An evolutionary hot spot: the pNGR234b replicon of Rhizobium sp. strain NGR234.</title>
        <authorList>
            <person name="Streit W.R."/>
            <person name="Schmitz R.A."/>
            <person name="Perret X."/>
            <person name="Staehelin C."/>
            <person name="Deakin W.J."/>
            <person name="Raasch C."/>
            <person name="Liesegang H."/>
            <person name="Broughton W.J."/>
        </authorList>
    </citation>
    <scope>NUCLEOTIDE SEQUENCE [LARGE SCALE GENOMIC DNA]</scope>
    <source>
        <strain evidence="2">NBRC 101917 / NGR234</strain>
    </source>
</reference>
<proteinExistence type="predicted"/>
<gene>
    <name evidence="1" type="ordered locus">NGR_b03190</name>
</gene>
<evidence type="ECO:0000313" key="1">
    <source>
        <dbReference type="EMBL" id="ACP21783.1"/>
    </source>
</evidence>
<sequence length="74" mass="8494">MVHIVISEIECRRGGLRFPSWLVLDEYNRVELDEAYDFSTTTPSGAFSPAFVRKIAILIKQAATQRRLRAVVRK</sequence>
<name>C3KNX5_SINFN</name>